<dbReference type="GO" id="GO:0004342">
    <property type="term" value="F:glucosamine-6-phosphate deaminase activity"/>
    <property type="evidence" value="ECO:0007669"/>
    <property type="project" value="UniProtKB-EC"/>
</dbReference>
<sequence length="262" mass="29564">MKLIPLETPEDVGQWTAKYIVEKINIFQPSEDRPFVLGLPTGGTPLTTYKSLIKYYKNGDVSFKHVVTFNMDEYVGIPRDAKESYRTFMFENLFNYIDIPQENVHILDGTAADTVKECGQYEEKIRRYGKIHLFLGGVGNDGHVAFNEPASSLSSRTRMITLTEETRRANARFFDGDMTRVPKQALTIGVGTLLDAEEVLILALGINKAKALHHAVEGAINHLWTISALQWHPCATFVCDEEATSELKVKTLKYFRSLANEE</sequence>
<dbReference type="Pfam" id="PF01182">
    <property type="entry name" value="Glucosamine_iso"/>
    <property type="match status" value="1"/>
</dbReference>
<gene>
    <name evidence="2 4" type="primary">nagB</name>
    <name evidence="4" type="ORF">ACFFUV_15000</name>
</gene>
<dbReference type="NCBIfam" id="TIGR00502">
    <property type="entry name" value="nagB"/>
    <property type="match status" value="1"/>
</dbReference>
<comment type="similarity">
    <text evidence="2">Belongs to the glucosamine/galactosamine-6-phosphate isomerase family. NagB subfamily.</text>
</comment>
<evidence type="ECO:0000256" key="1">
    <source>
        <dbReference type="ARBA" id="ARBA00022801"/>
    </source>
</evidence>
<dbReference type="EC" id="3.5.99.6" evidence="2"/>
<keyword evidence="5" id="KW-1185">Reference proteome</keyword>
<protein>
    <recommendedName>
        <fullName evidence="2">Glucosamine-6-phosphate deaminase</fullName>
        <ecNumber evidence="2">3.5.99.6</ecNumber>
    </recommendedName>
    <alternativeName>
        <fullName evidence="2">GlcN6P deaminase</fullName>
        <shortName evidence="2">GNPDA</shortName>
    </alternativeName>
    <alternativeName>
        <fullName evidence="2">Glucosamine-6-phosphate isomerase</fullName>
    </alternativeName>
</protein>
<evidence type="ECO:0000259" key="3">
    <source>
        <dbReference type="Pfam" id="PF01182"/>
    </source>
</evidence>
<feature type="domain" description="Glucosamine/galactosamine-6-phosphate isomerase" evidence="3">
    <location>
        <begin position="8"/>
        <end position="222"/>
    </location>
</feature>
<feature type="active site" description="For ring-opening step" evidence="2">
    <location>
        <position position="148"/>
    </location>
</feature>
<dbReference type="RefSeq" id="WP_390194362.1">
    <property type="nucleotide sequence ID" value="NZ_JBHMEP010000004.1"/>
</dbReference>
<dbReference type="InterPro" id="IPR006148">
    <property type="entry name" value="Glc/Gal-6P_isomerase"/>
</dbReference>
<dbReference type="SUPFAM" id="SSF100950">
    <property type="entry name" value="NagB/RpiA/CoA transferase-like"/>
    <property type="match status" value="1"/>
</dbReference>
<comment type="function">
    <text evidence="2">Catalyzes the reversible isomerization-deamination of glucosamine 6-phosphate (GlcN6P) to form fructose 6-phosphate (Fru6P) and ammonium ion.</text>
</comment>
<comment type="catalytic activity">
    <reaction evidence="2">
        <text>alpha-D-glucosamine 6-phosphate + H2O = beta-D-fructose 6-phosphate + NH4(+)</text>
        <dbReference type="Rhea" id="RHEA:12172"/>
        <dbReference type="ChEBI" id="CHEBI:15377"/>
        <dbReference type="ChEBI" id="CHEBI:28938"/>
        <dbReference type="ChEBI" id="CHEBI:57634"/>
        <dbReference type="ChEBI" id="CHEBI:75989"/>
        <dbReference type="EC" id="3.5.99.6"/>
    </reaction>
</comment>
<dbReference type="PANTHER" id="PTHR11280:SF5">
    <property type="entry name" value="GLUCOSAMINE-6-PHOSPHATE ISOMERASE"/>
    <property type="match status" value="1"/>
</dbReference>
<keyword evidence="2" id="KW-0119">Carbohydrate metabolism</keyword>
<accession>A0ABV5HPW2</accession>
<dbReference type="InterPro" id="IPR018321">
    <property type="entry name" value="Glucosamine6P_isomerase_CS"/>
</dbReference>
<dbReference type="HAMAP" id="MF_01241">
    <property type="entry name" value="GlcN6P_deamin"/>
    <property type="match status" value="1"/>
</dbReference>
<proteinExistence type="inferred from homology"/>
<dbReference type="PROSITE" id="PS01161">
    <property type="entry name" value="GLC_GALNAC_ISOMERASE"/>
    <property type="match status" value="1"/>
</dbReference>
<comment type="caution">
    <text evidence="4">The sequence shown here is derived from an EMBL/GenBank/DDBJ whole genome shotgun (WGS) entry which is preliminary data.</text>
</comment>
<feature type="active site" description="Proton acceptor; for enolization step" evidence="2">
    <location>
        <position position="72"/>
    </location>
</feature>
<comment type="caution">
    <text evidence="2">Lacks conserved residue(s) required for the propagation of feature annotation.</text>
</comment>
<feature type="active site" description="Proton acceptor; for ring-opening step" evidence="2">
    <location>
        <position position="143"/>
    </location>
</feature>
<evidence type="ECO:0000256" key="2">
    <source>
        <dbReference type="HAMAP-Rule" id="MF_01241"/>
    </source>
</evidence>
<keyword evidence="1 2" id="KW-0378">Hydrolase</keyword>
<reference evidence="4 5" key="1">
    <citation type="submission" date="2024-09" db="EMBL/GenBank/DDBJ databases">
        <authorList>
            <person name="Sun Q."/>
            <person name="Mori K."/>
        </authorList>
    </citation>
    <scope>NUCLEOTIDE SEQUENCE [LARGE SCALE GENOMIC DNA]</scope>
    <source>
        <strain evidence="4 5">CECT 8064</strain>
    </source>
</reference>
<name>A0ABV5HPW2_9VIBR</name>
<dbReference type="CDD" id="cd01399">
    <property type="entry name" value="GlcN6P_deaminase"/>
    <property type="match status" value="1"/>
</dbReference>
<comment type="pathway">
    <text evidence="2">Amino-sugar metabolism; N-acetylneuraminate degradation; D-fructose 6-phosphate from N-acetylneuraminate: step 5/5.</text>
</comment>
<comment type="subunit">
    <text evidence="2">Homohexamer.</text>
</comment>
<dbReference type="Proteomes" id="UP001589645">
    <property type="component" value="Unassembled WGS sequence"/>
</dbReference>
<organism evidence="4 5">
    <name type="scientific">Vibrio olivae</name>
    <dbReference type="NCBI Taxonomy" id="1243002"/>
    <lineage>
        <taxon>Bacteria</taxon>
        <taxon>Pseudomonadati</taxon>
        <taxon>Pseudomonadota</taxon>
        <taxon>Gammaproteobacteria</taxon>
        <taxon>Vibrionales</taxon>
        <taxon>Vibrionaceae</taxon>
        <taxon>Vibrio</taxon>
    </lineage>
</organism>
<evidence type="ECO:0000313" key="5">
    <source>
        <dbReference type="Proteomes" id="UP001589645"/>
    </source>
</evidence>
<dbReference type="InterPro" id="IPR004547">
    <property type="entry name" value="Glucosamine6P_isomerase"/>
</dbReference>
<feature type="active site" description="For ring-opening step" evidence="2">
    <location>
        <position position="141"/>
    </location>
</feature>
<dbReference type="InterPro" id="IPR037171">
    <property type="entry name" value="NagB/RpiA_transferase-like"/>
</dbReference>
<dbReference type="EMBL" id="JBHMEP010000004">
    <property type="protein sequence ID" value="MFB9136280.1"/>
    <property type="molecule type" value="Genomic_DNA"/>
</dbReference>
<dbReference type="Gene3D" id="3.40.50.1360">
    <property type="match status" value="1"/>
</dbReference>
<dbReference type="PANTHER" id="PTHR11280">
    <property type="entry name" value="GLUCOSAMINE-6-PHOSPHATE ISOMERASE"/>
    <property type="match status" value="1"/>
</dbReference>
<evidence type="ECO:0000313" key="4">
    <source>
        <dbReference type="EMBL" id="MFB9136280.1"/>
    </source>
</evidence>